<dbReference type="Proteomes" id="UP000059113">
    <property type="component" value="Chromosome"/>
</dbReference>
<keyword evidence="3" id="KW-1185">Reference proteome</keyword>
<dbReference type="AlphaFoldDB" id="A0A161J4B0"/>
<reference evidence="3" key="2">
    <citation type="submission" date="2015-04" db="EMBL/GenBank/DDBJ databases">
        <title>The complete genome sequence of Erythrobacter sp. s21-N3.</title>
        <authorList>
            <person name="Zhuang L."/>
            <person name="Liu Y."/>
            <person name="Shao Z."/>
        </authorList>
    </citation>
    <scope>NUCLEOTIDE SEQUENCE [LARGE SCALE GENOMIC DNA]</scope>
    <source>
        <strain evidence="3">s21-N3</strain>
    </source>
</reference>
<dbReference type="KEGG" id="ery:CP97_14743"/>
<name>A0A161J4B0_9SPHN</name>
<reference evidence="2 3" key="1">
    <citation type="journal article" date="2015" name="Int. J. Syst. Evol. Microbiol.">
        <title>Erythrobacter atlanticus sp. nov., a bacterium from ocean sediment able to degrade polycyclic aromatic hydrocarbons.</title>
        <authorList>
            <person name="Zhuang L."/>
            <person name="Liu Y."/>
            <person name="Wang L."/>
            <person name="Wang W."/>
            <person name="Shao Z."/>
        </authorList>
    </citation>
    <scope>NUCLEOTIDE SEQUENCE [LARGE SCALE GENOMIC DNA]</scope>
    <source>
        <strain evidence="3">s21-N3</strain>
    </source>
</reference>
<gene>
    <name evidence="2" type="ORF">CP97_14743</name>
</gene>
<dbReference type="EMBL" id="CP011310">
    <property type="protein sequence ID" value="ANC50429.1"/>
    <property type="molecule type" value="Genomic_DNA"/>
</dbReference>
<organism evidence="2 3">
    <name type="scientific">Aurantiacibacter atlanticus</name>
    <dbReference type="NCBI Taxonomy" id="1648404"/>
    <lineage>
        <taxon>Bacteria</taxon>
        <taxon>Pseudomonadati</taxon>
        <taxon>Pseudomonadota</taxon>
        <taxon>Alphaproteobacteria</taxon>
        <taxon>Sphingomonadales</taxon>
        <taxon>Erythrobacteraceae</taxon>
        <taxon>Aurantiacibacter</taxon>
    </lineage>
</organism>
<accession>A0A161J4B0</accession>
<protein>
    <submittedName>
        <fullName evidence="2">Uncharacterized protein</fullName>
    </submittedName>
</protein>
<proteinExistence type="predicted"/>
<evidence type="ECO:0000256" key="1">
    <source>
        <dbReference type="SAM" id="MobiDB-lite"/>
    </source>
</evidence>
<evidence type="ECO:0000313" key="3">
    <source>
        <dbReference type="Proteomes" id="UP000059113"/>
    </source>
</evidence>
<sequence length="37" mass="3839">MSAFHVNLPIMSSRENPAKAADAGALSRGASRNPAEN</sequence>
<evidence type="ECO:0000313" key="2">
    <source>
        <dbReference type="EMBL" id="ANC50429.1"/>
    </source>
</evidence>
<feature type="region of interest" description="Disordered" evidence="1">
    <location>
        <begin position="1"/>
        <end position="37"/>
    </location>
</feature>